<dbReference type="GO" id="GO:0015833">
    <property type="term" value="P:peptide transport"/>
    <property type="evidence" value="ECO:0007669"/>
    <property type="project" value="TreeGrafter"/>
</dbReference>
<dbReference type="AlphaFoldDB" id="D1C6K1"/>
<dbReference type="InterPro" id="IPR030678">
    <property type="entry name" value="Peptide/Ni-bd"/>
</dbReference>
<reference evidence="3 4" key="2">
    <citation type="journal article" date="2010" name="Stand. Genomic Sci.">
        <title>Complete genome sequence of Desulfohalobium retbaense type strain (HR(100)).</title>
        <authorList>
            <person name="Spring S."/>
            <person name="Nolan M."/>
            <person name="Lapidus A."/>
            <person name="Glavina Del Rio T."/>
            <person name="Copeland A."/>
            <person name="Tice H."/>
            <person name="Cheng J.F."/>
            <person name="Lucas S."/>
            <person name="Land M."/>
            <person name="Chen F."/>
            <person name="Bruce D."/>
            <person name="Goodwin L."/>
            <person name="Pitluck S."/>
            <person name="Ivanova N."/>
            <person name="Mavromatis K."/>
            <person name="Mikhailova N."/>
            <person name="Pati A."/>
            <person name="Chen A."/>
            <person name="Palaniappan K."/>
            <person name="Hauser L."/>
            <person name="Chang Y.J."/>
            <person name="Jeffries C.D."/>
            <person name="Munk C."/>
            <person name="Kiss H."/>
            <person name="Chain P."/>
            <person name="Han C."/>
            <person name="Brettin T."/>
            <person name="Detter J.C."/>
            <person name="Schuler E."/>
            <person name="Goker M."/>
            <person name="Rohde M."/>
            <person name="Bristow J."/>
            <person name="Eisen J.A."/>
            <person name="Markowitz V."/>
            <person name="Hugenholtz P."/>
            <person name="Kyrpides N.C."/>
            <person name="Klenk H.P."/>
        </authorList>
    </citation>
    <scope>NUCLEOTIDE SEQUENCE [LARGE SCALE GENOMIC DNA]</scope>
    <source>
        <strain evidence="4">ATCC 49802 / DSM 20745 / S 6022</strain>
    </source>
</reference>
<dbReference type="SUPFAM" id="SSF53850">
    <property type="entry name" value="Periplasmic binding protein-like II"/>
    <property type="match status" value="1"/>
</dbReference>
<dbReference type="GO" id="GO:0043190">
    <property type="term" value="C:ATP-binding cassette (ABC) transporter complex"/>
    <property type="evidence" value="ECO:0007669"/>
    <property type="project" value="InterPro"/>
</dbReference>
<name>D1C6K1_SPHTD</name>
<feature type="region of interest" description="Disordered" evidence="1">
    <location>
        <begin position="52"/>
        <end position="85"/>
    </location>
</feature>
<accession>D1C6K1</accession>
<feature type="compositionally biased region" description="Gly residues" evidence="1">
    <location>
        <begin position="72"/>
        <end position="81"/>
    </location>
</feature>
<feature type="domain" description="Solute-binding protein family 5" evidence="2">
    <location>
        <begin position="131"/>
        <end position="499"/>
    </location>
</feature>
<keyword evidence="4" id="KW-1185">Reference proteome</keyword>
<dbReference type="InterPro" id="IPR000914">
    <property type="entry name" value="SBP_5_dom"/>
</dbReference>
<dbReference type="HOGENOM" id="CLU_017028_7_2_0"/>
<dbReference type="InParanoid" id="D1C6K1"/>
<organism evidence="3 4">
    <name type="scientific">Sphaerobacter thermophilus (strain ATCC 49802 / DSM 20745 / KCCM 41009 / NCIMB 13125 / S 6022)</name>
    <dbReference type="NCBI Taxonomy" id="479434"/>
    <lineage>
        <taxon>Bacteria</taxon>
        <taxon>Pseudomonadati</taxon>
        <taxon>Thermomicrobiota</taxon>
        <taxon>Thermomicrobia</taxon>
        <taxon>Sphaerobacterales</taxon>
        <taxon>Sphaerobacterineae</taxon>
        <taxon>Sphaerobacteraceae</taxon>
        <taxon>Sphaerobacter</taxon>
    </lineage>
</organism>
<dbReference type="GO" id="GO:1904680">
    <property type="term" value="F:peptide transmembrane transporter activity"/>
    <property type="evidence" value="ECO:0007669"/>
    <property type="project" value="TreeGrafter"/>
</dbReference>
<evidence type="ECO:0000313" key="4">
    <source>
        <dbReference type="Proteomes" id="UP000002027"/>
    </source>
</evidence>
<dbReference type="PANTHER" id="PTHR30290">
    <property type="entry name" value="PERIPLASMIC BINDING COMPONENT OF ABC TRANSPORTER"/>
    <property type="match status" value="1"/>
</dbReference>
<reference evidence="4" key="1">
    <citation type="submission" date="2009-11" db="EMBL/GenBank/DDBJ databases">
        <title>The complete chromosome 1 of Sphaerobacter thermophilus DSM 20745.</title>
        <authorList>
            <person name="Lucas S."/>
            <person name="Copeland A."/>
            <person name="Lapidus A."/>
            <person name="Glavina del Rio T."/>
            <person name="Dalin E."/>
            <person name="Tice H."/>
            <person name="Bruce D."/>
            <person name="Goodwin L."/>
            <person name="Pitluck S."/>
            <person name="Kyrpides N."/>
            <person name="Mavromatis K."/>
            <person name="Ivanova N."/>
            <person name="Mikhailova N."/>
            <person name="LaButti K.M."/>
            <person name="Clum A."/>
            <person name="Sun H.I."/>
            <person name="Brettin T."/>
            <person name="Detter J.C."/>
            <person name="Han C."/>
            <person name="Larimer F."/>
            <person name="Land M."/>
            <person name="Hauser L."/>
            <person name="Markowitz V."/>
            <person name="Cheng J.F."/>
            <person name="Hugenholtz P."/>
            <person name="Woyke T."/>
            <person name="Wu D."/>
            <person name="Steenblock K."/>
            <person name="Schneider S."/>
            <person name="Pukall R."/>
            <person name="Goeker M."/>
            <person name="Klenk H.P."/>
            <person name="Eisen J.A."/>
        </authorList>
    </citation>
    <scope>NUCLEOTIDE SEQUENCE [LARGE SCALE GENOMIC DNA]</scope>
    <source>
        <strain evidence="4">ATCC 49802 / DSM 20745 / S 6022</strain>
    </source>
</reference>
<dbReference type="RefSeq" id="WP_012872672.1">
    <property type="nucleotide sequence ID" value="NC_013523.1"/>
</dbReference>
<dbReference type="KEGG" id="sti:Sthe_2202"/>
<dbReference type="STRING" id="479434.Sthe_2202"/>
<dbReference type="eggNOG" id="COG0747">
    <property type="taxonomic scope" value="Bacteria"/>
</dbReference>
<dbReference type="EMBL" id="CP001823">
    <property type="protein sequence ID" value="ACZ39626.1"/>
    <property type="molecule type" value="Genomic_DNA"/>
</dbReference>
<dbReference type="GO" id="GO:0030288">
    <property type="term" value="C:outer membrane-bounded periplasmic space"/>
    <property type="evidence" value="ECO:0007669"/>
    <property type="project" value="UniProtKB-ARBA"/>
</dbReference>
<evidence type="ECO:0000259" key="2">
    <source>
        <dbReference type="Pfam" id="PF00496"/>
    </source>
</evidence>
<feature type="compositionally biased region" description="Low complexity" evidence="1">
    <location>
        <begin position="59"/>
        <end position="71"/>
    </location>
</feature>
<proteinExistence type="predicted"/>
<evidence type="ECO:0000313" key="3">
    <source>
        <dbReference type="EMBL" id="ACZ39626.1"/>
    </source>
</evidence>
<dbReference type="Pfam" id="PF00496">
    <property type="entry name" value="SBP_bac_5"/>
    <property type="match status" value="1"/>
</dbReference>
<evidence type="ECO:0000256" key="1">
    <source>
        <dbReference type="SAM" id="MobiDB-lite"/>
    </source>
</evidence>
<dbReference type="Gene3D" id="3.10.105.10">
    <property type="entry name" value="Dipeptide-binding Protein, Domain 3"/>
    <property type="match status" value="1"/>
</dbReference>
<dbReference type="Gene3D" id="3.90.76.10">
    <property type="entry name" value="Dipeptide-binding Protein, Domain 1"/>
    <property type="match status" value="1"/>
</dbReference>
<dbReference type="PIRSF" id="PIRSF002741">
    <property type="entry name" value="MppA"/>
    <property type="match status" value="1"/>
</dbReference>
<gene>
    <name evidence="3" type="ordered locus">Sthe_2202</name>
</gene>
<dbReference type="Proteomes" id="UP000002027">
    <property type="component" value="Chromosome 1"/>
</dbReference>
<sequence length="587" mass="65353">MADHENAIYRTLLDGARAGRLTRREVLKRGLFFGLSTPAILNLLAACGGSDGGDQNAAPTSSSGGSDSTPSGGSGDSGGGRNESSNREFVFAVNGGVPDLDPQSAYDNVASSLFLATYEMLIRFKGESTFEFEPMLAKSWEHNDDYTEFTFEFDEGIKFHDGTTCDAEAVKASFTRFLLMGRGPVGVISRFIDDPERQMQVVNPTTLKFIMNKPEPLFLPAMASEYGPLVVSPAAMEEHKTDSDPFAHEWFSQNMVGTGPYKVTEASPQDRFVLDRFEDYHGTPPFFDRIIARVIPEDATRRQLLEAGEVHGTAILPPEDLDALKENPDIQVVEYESTQTNWVRMNYVTIPDPRARQGLAYAWPYNEVIEQVLRGYAKVQGPVADSVIGYDPSIPVYSTDLQKAKELLTAAGIEEGTTFTYMYATGDATSAAMAQLFQANLAEIGINLELMQVDRAAYLEMEYGDAPAEERPHFVANIWWPDYNDPWSQLYPNFHSDSIGSKGSNSSYYANKEVDALLDQMRDASTEDEIREATRKVLQIMMWDDPAAIFYAQIRKATVLRADIRGFIPNGIYINSYNFNNMWREAT</sequence>
<dbReference type="CDD" id="cd08512">
    <property type="entry name" value="PBP2_NikA_DppA_OppA_like_7"/>
    <property type="match status" value="1"/>
</dbReference>
<dbReference type="OrthoDB" id="9796817at2"/>
<dbReference type="Gene3D" id="3.40.190.10">
    <property type="entry name" value="Periplasmic binding protein-like II"/>
    <property type="match status" value="1"/>
</dbReference>
<dbReference type="InterPro" id="IPR039424">
    <property type="entry name" value="SBP_5"/>
</dbReference>
<protein>
    <submittedName>
        <fullName evidence="3">Extracellular solute-binding protein family 5</fullName>
    </submittedName>
</protein>